<keyword evidence="1" id="KW-0547">Nucleotide-binding</keyword>
<dbReference type="SUPFAM" id="SSF141000">
    <property type="entry name" value="Glu-tRNAGln amidotransferase C subunit"/>
    <property type="match status" value="1"/>
</dbReference>
<dbReference type="GO" id="GO:0006450">
    <property type="term" value="P:regulation of translational fidelity"/>
    <property type="evidence" value="ECO:0007669"/>
    <property type="project" value="InterPro"/>
</dbReference>
<proteinExistence type="inferred from homology"/>
<dbReference type="NCBIfam" id="TIGR00135">
    <property type="entry name" value="gatC"/>
    <property type="match status" value="1"/>
</dbReference>
<comment type="similarity">
    <text evidence="1">Belongs to the GatC family.</text>
</comment>
<evidence type="ECO:0000313" key="3">
    <source>
        <dbReference type="Proteomes" id="UP000177871"/>
    </source>
</evidence>
<comment type="caution">
    <text evidence="2">The sequence shown here is derived from an EMBL/GenBank/DDBJ whole genome shotgun (WGS) entry which is preliminary data.</text>
</comment>
<dbReference type="HAMAP" id="MF_00122">
    <property type="entry name" value="GatC"/>
    <property type="match status" value="1"/>
</dbReference>
<gene>
    <name evidence="1" type="primary">gatC</name>
    <name evidence="2" type="ORF">A2721_03185</name>
</gene>
<keyword evidence="2" id="KW-0808">Transferase</keyword>
<organism evidence="2 3">
    <name type="scientific">Candidatus Gottesmanbacteria bacterium RIFCSPHIGHO2_01_FULL_47_48</name>
    <dbReference type="NCBI Taxonomy" id="1798381"/>
    <lineage>
        <taxon>Bacteria</taxon>
        <taxon>Candidatus Gottesmaniibacteriota</taxon>
    </lineage>
</organism>
<dbReference type="EC" id="6.3.5.-" evidence="1"/>
<evidence type="ECO:0000313" key="2">
    <source>
        <dbReference type="EMBL" id="OGG19876.1"/>
    </source>
</evidence>
<evidence type="ECO:0000256" key="1">
    <source>
        <dbReference type="HAMAP-Rule" id="MF_00122"/>
    </source>
</evidence>
<dbReference type="InterPro" id="IPR036113">
    <property type="entry name" value="Asp/Glu-ADT_sf_sub_c"/>
</dbReference>
<keyword evidence="1" id="KW-0648">Protein biosynthesis</keyword>
<dbReference type="GO" id="GO:0050567">
    <property type="term" value="F:glutaminyl-tRNA synthase (glutamine-hydrolyzing) activity"/>
    <property type="evidence" value="ECO:0007669"/>
    <property type="project" value="UniProtKB-UniRule"/>
</dbReference>
<accession>A0A1F6A5L7</accession>
<keyword evidence="1" id="KW-0067">ATP-binding</keyword>
<dbReference type="GO" id="GO:0005524">
    <property type="term" value="F:ATP binding"/>
    <property type="evidence" value="ECO:0007669"/>
    <property type="project" value="UniProtKB-KW"/>
</dbReference>
<comment type="function">
    <text evidence="1">Allows the formation of correctly charged Asn-tRNA(Asn) or Gln-tRNA(Gln) through the transamidation of misacylated Asp-tRNA(Asn) or Glu-tRNA(Gln) in organisms which lack either or both of asparaginyl-tRNA or glutaminyl-tRNA synthetases. The reaction takes place in the presence of glutamine and ATP through an activated phospho-Asp-tRNA(Asn) or phospho-Glu-tRNA(Gln).</text>
</comment>
<dbReference type="STRING" id="1798381.A2721_03185"/>
<dbReference type="EMBL" id="MFJK01000001">
    <property type="protein sequence ID" value="OGG19876.1"/>
    <property type="molecule type" value="Genomic_DNA"/>
</dbReference>
<dbReference type="AlphaFoldDB" id="A0A1F6A5L7"/>
<comment type="subunit">
    <text evidence="1">Heterotrimer of A, B and C subunits.</text>
</comment>
<dbReference type="InterPro" id="IPR003837">
    <property type="entry name" value="GatC"/>
</dbReference>
<dbReference type="PANTHER" id="PTHR15004">
    <property type="entry name" value="GLUTAMYL-TRNA(GLN) AMIDOTRANSFERASE SUBUNIT C, MITOCHONDRIAL"/>
    <property type="match status" value="1"/>
</dbReference>
<dbReference type="GO" id="GO:0050566">
    <property type="term" value="F:asparaginyl-tRNA synthase (glutamine-hydrolyzing) activity"/>
    <property type="evidence" value="ECO:0007669"/>
    <property type="project" value="RHEA"/>
</dbReference>
<keyword evidence="1" id="KW-0436">Ligase</keyword>
<comment type="catalytic activity">
    <reaction evidence="1">
        <text>L-glutamyl-tRNA(Gln) + L-glutamine + ATP + H2O = L-glutaminyl-tRNA(Gln) + L-glutamate + ADP + phosphate + H(+)</text>
        <dbReference type="Rhea" id="RHEA:17521"/>
        <dbReference type="Rhea" id="RHEA-COMP:9681"/>
        <dbReference type="Rhea" id="RHEA-COMP:9684"/>
        <dbReference type="ChEBI" id="CHEBI:15377"/>
        <dbReference type="ChEBI" id="CHEBI:15378"/>
        <dbReference type="ChEBI" id="CHEBI:29985"/>
        <dbReference type="ChEBI" id="CHEBI:30616"/>
        <dbReference type="ChEBI" id="CHEBI:43474"/>
        <dbReference type="ChEBI" id="CHEBI:58359"/>
        <dbReference type="ChEBI" id="CHEBI:78520"/>
        <dbReference type="ChEBI" id="CHEBI:78521"/>
        <dbReference type="ChEBI" id="CHEBI:456216"/>
    </reaction>
</comment>
<dbReference type="Proteomes" id="UP000177871">
    <property type="component" value="Unassembled WGS sequence"/>
</dbReference>
<name>A0A1F6A5L7_9BACT</name>
<dbReference type="Gene3D" id="1.10.20.60">
    <property type="entry name" value="Glu-tRNAGln amidotransferase C subunit, N-terminal domain"/>
    <property type="match status" value="1"/>
</dbReference>
<dbReference type="Pfam" id="PF02686">
    <property type="entry name" value="GatC"/>
    <property type="match status" value="1"/>
</dbReference>
<protein>
    <recommendedName>
        <fullName evidence="1">Aspartyl/glutamyl-tRNA(Asn/Gln) amidotransferase subunit C</fullName>
        <shortName evidence="1">Asp/Glu-ADT subunit C</shortName>
        <ecNumber evidence="1">6.3.5.-</ecNumber>
    </recommendedName>
</protein>
<sequence>MAKIQTLSTDEVKHVAKLANLSFDSEDLQKYLPQLSAILDFVGKLQEIDTKNIPATSQVTGLENIFREDEVDATRMLSQEDALSNAKETHNGFFKVPAIFE</sequence>
<comment type="catalytic activity">
    <reaction evidence="1">
        <text>L-aspartyl-tRNA(Asn) + L-glutamine + ATP + H2O = L-asparaginyl-tRNA(Asn) + L-glutamate + ADP + phosphate + 2 H(+)</text>
        <dbReference type="Rhea" id="RHEA:14513"/>
        <dbReference type="Rhea" id="RHEA-COMP:9674"/>
        <dbReference type="Rhea" id="RHEA-COMP:9677"/>
        <dbReference type="ChEBI" id="CHEBI:15377"/>
        <dbReference type="ChEBI" id="CHEBI:15378"/>
        <dbReference type="ChEBI" id="CHEBI:29985"/>
        <dbReference type="ChEBI" id="CHEBI:30616"/>
        <dbReference type="ChEBI" id="CHEBI:43474"/>
        <dbReference type="ChEBI" id="CHEBI:58359"/>
        <dbReference type="ChEBI" id="CHEBI:78515"/>
        <dbReference type="ChEBI" id="CHEBI:78516"/>
        <dbReference type="ChEBI" id="CHEBI:456216"/>
    </reaction>
</comment>
<reference evidence="2 3" key="1">
    <citation type="journal article" date="2016" name="Nat. Commun.">
        <title>Thousands of microbial genomes shed light on interconnected biogeochemical processes in an aquifer system.</title>
        <authorList>
            <person name="Anantharaman K."/>
            <person name="Brown C.T."/>
            <person name="Hug L.A."/>
            <person name="Sharon I."/>
            <person name="Castelle C.J."/>
            <person name="Probst A.J."/>
            <person name="Thomas B.C."/>
            <person name="Singh A."/>
            <person name="Wilkins M.J."/>
            <person name="Karaoz U."/>
            <person name="Brodie E.L."/>
            <person name="Williams K.H."/>
            <person name="Hubbard S.S."/>
            <person name="Banfield J.F."/>
        </authorList>
    </citation>
    <scope>NUCLEOTIDE SEQUENCE [LARGE SCALE GENOMIC DNA]</scope>
</reference>
<dbReference type="GO" id="GO:0070681">
    <property type="term" value="P:glutaminyl-tRNAGln biosynthesis via transamidation"/>
    <property type="evidence" value="ECO:0007669"/>
    <property type="project" value="TreeGrafter"/>
</dbReference>
<dbReference type="GO" id="GO:0016740">
    <property type="term" value="F:transferase activity"/>
    <property type="evidence" value="ECO:0007669"/>
    <property type="project" value="UniProtKB-KW"/>
</dbReference>
<dbReference type="PANTHER" id="PTHR15004:SF0">
    <property type="entry name" value="GLUTAMYL-TRNA(GLN) AMIDOTRANSFERASE SUBUNIT C, MITOCHONDRIAL"/>
    <property type="match status" value="1"/>
</dbReference>
<dbReference type="GO" id="GO:0006412">
    <property type="term" value="P:translation"/>
    <property type="evidence" value="ECO:0007669"/>
    <property type="project" value="UniProtKB-UniRule"/>
</dbReference>